<reference evidence="1" key="3">
    <citation type="submission" date="2022-06" db="UniProtKB">
        <authorList>
            <consortium name="EnsemblPlants"/>
        </authorList>
    </citation>
    <scope>IDENTIFICATION</scope>
</reference>
<sequence>MAYSCVPFKKNQLSFLSCGDSATRRWHILPTSTNFSIYTSFHLMDQSRASSQVTTTNGRL</sequence>
<protein>
    <submittedName>
        <fullName evidence="1">Uncharacterized protein</fullName>
    </submittedName>
</protein>
<dbReference type="EnsemblPlants" id="TuG1812G0700003544.01.T01">
    <property type="protein sequence ID" value="TuG1812G0700003544.01.T01.cds437851"/>
    <property type="gene ID" value="TuG1812G0700003544.01"/>
</dbReference>
<organism evidence="1 2">
    <name type="scientific">Triticum urartu</name>
    <name type="common">Red wild einkorn</name>
    <name type="synonym">Crithodium urartu</name>
    <dbReference type="NCBI Taxonomy" id="4572"/>
    <lineage>
        <taxon>Eukaryota</taxon>
        <taxon>Viridiplantae</taxon>
        <taxon>Streptophyta</taxon>
        <taxon>Embryophyta</taxon>
        <taxon>Tracheophyta</taxon>
        <taxon>Spermatophyta</taxon>
        <taxon>Magnoliopsida</taxon>
        <taxon>Liliopsida</taxon>
        <taxon>Poales</taxon>
        <taxon>Poaceae</taxon>
        <taxon>BOP clade</taxon>
        <taxon>Pooideae</taxon>
        <taxon>Triticodae</taxon>
        <taxon>Triticeae</taxon>
        <taxon>Triticinae</taxon>
        <taxon>Triticum</taxon>
    </lineage>
</organism>
<name>A0A8R7V356_TRIUA</name>
<reference evidence="2" key="1">
    <citation type="journal article" date="2013" name="Nature">
        <title>Draft genome of the wheat A-genome progenitor Triticum urartu.</title>
        <authorList>
            <person name="Ling H.Q."/>
            <person name="Zhao S."/>
            <person name="Liu D."/>
            <person name="Wang J."/>
            <person name="Sun H."/>
            <person name="Zhang C."/>
            <person name="Fan H."/>
            <person name="Li D."/>
            <person name="Dong L."/>
            <person name="Tao Y."/>
            <person name="Gao C."/>
            <person name="Wu H."/>
            <person name="Li Y."/>
            <person name="Cui Y."/>
            <person name="Guo X."/>
            <person name="Zheng S."/>
            <person name="Wang B."/>
            <person name="Yu K."/>
            <person name="Liang Q."/>
            <person name="Yang W."/>
            <person name="Lou X."/>
            <person name="Chen J."/>
            <person name="Feng M."/>
            <person name="Jian J."/>
            <person name="Zhang X."/>
            <person name="Luo G."/>
            <person name="Jiang Y."/>
            <person name="Liu J."/>
            <person name="Wang Z."/>
            <person name="Sha Y."/>
            <person name="Zhang B."/>
            <person name="Wu H."/>
            <person name="Tang D."/>
            <person name="Shen Q."/>
            <person name="Xue P."/>
            <person name="Zou S."/>
            <person name="Wang X."/>
            <person name="Liu X."/>
            <person name="Wang F."/>
            <person name="Yang Y."/>
            <person name="An X."/>
            <person name="Dong Z."/>
            <person name="Zhang K."/>
            <person name="Zhang X."/>
            <person name="Luo M.C."/>
            <person name="Dvorak J."/>
            <person name="Tong Y."/>
            <person name="Wang J."/>
            <person name="Yang H."/>
            <person name="Li Z."/>
            <person name="Wang D."/>
            <person name="Zhang A."/>
            <person name="Wang J."/>
        </authorList>
    </citation>
    <scope>NUCLEOTIDE SEQUENCE</scope>
    <source>
        <strain evidence="2">cv. G1812</strain>
    </source>
</reference>
<dbReference type="Gramene" id="TuG1812G0700003544.01.T01">
    <property type="protein sequence ID" value="TuG1812G0700003544.01.T01.cds437851"/>
    <property type="gene ID" value="TuG1812G0700003544.01"/>
</dbReference>
<proteinExistence type="predicted"/>
<dbReference type="Proteomes" id="UP000015106">
    <property type="component" value="Chromosome 7"/>
</dbReference>
<dbReference type="AlphaFoldDB" id="A0A8R7V356"/>
<reference evidence="1" key="2">
    <citation type="submission" date="2018-03" db="EMBL/GenBank/DDBJ databases">
        <title>The Triticum urartu genome reveals the dynamic nature of wheat genome evolution.</title>
        <authorList>
            <person name="Ling H."/>
            <person name="Ma B."/>
            <person name="Shi X."/>
            <person name="Liu H."/>
            <person name="Dong L."/>
            <person name="Sun H."/>
            <person name="Cao Y."/>
            <person name="Gao Q."/>
            <person name="Zheng S."/>
            <person name="Li Y."/>
            <person name="Yu Y."/>
            <person name="Du H."/>
            <person name="Qi M."/>
            <person name="Li Y."/>
            <person name="Yu H."/>
            <person name="Cui Y."/>
            <person name="Wang N."/>
            <person name="Chen C."/>
            <person name="Wu H."/>
            <person name="Zhao Y."/>
            <person name="Zhang J."/>
            <person name="Li Y."/>
            <person name="Zhou W."/>
            <person name="Zhang B."/>
            <person name="Hu W."/>
            <person name="Eijk M."/>
            <person name="Tang J."/>
            <person name="Witsenboer H."/>
            <person name="Zhao S."/>
            <person name="Li Z."/>
            <person name="Zhang A."/>
            <person name="Wang D."/>
            <person name="Liang C."/>
        </authorList>
    </citation>
    <scope>NUCLEOTIDE SEQUENCE [LARGE SCALE GENOMIC DNA]</scope>
    <source>
        <strain evidence="1">cv. G1812</strain>
    </source>
</reference>
<accession>A0A8R7V356</accession>
<keyword evidence="2" id="KW-1185">Reference proteome</keyword>
<evidence type="ECO:0000313" key="1">
    <source>
        <dbReference type="EnsemblPlants" id="TuG1812G0700003544.01.T01.cds437851"/>
    </source>
</evidence>
<evidence type="ECO:0000313" key="2">
    <source>
        <dbReference type="Proteomes" id="UP000015106"/>
    </source>
</evidence>